<evidence type="ECO:0000313" key="13">
    <source>
        <dbReference type="Proteomes" id="UP000318995"/>
    </source>
</evidence>
<evidence type="ECO:0000256" key="7">
    <source>
        <dbReference type="ARBA" id="ARBA00023172"/>
    </source>
</evidence>
<keyword evidence="5 9" id="KW-0067">ATP-binding</keyword>
<feature type="region of interest" description="Disordered" evidence="10">
    <location>
        <begin position="1"/>
        <end position="36"/>
    </location>
</feature>
<dbReference type="GO" id="GO:0000400">
    <property type="term" value="F:four-way junction DNA binding"/>
    <property type="evidence" value="ECO:0007669"/>
    <property type="project" value="UniProtKB-UniRule"/>
</dbReference>
<evidence type="ECO:0000256" key="1">
    <source>
        <dbReference type="ARBA" id="ARBA00022490"/>
    </source>
</evidence>
<reference evidence="12 13" key="1">
    <citation type="submission" date="2019-02" db="EMBL/GenBank/DDBJ databases">
        <title>Deep-cultivation of Planctomycetes and their phenomic and genomic characterization uncovers novel biology.</title>
        <authorList>
            <person name="Wiegand S."/>
            <person name="Jogler M."/>
            <person name="Boedeker C."/>
            <person name="Pinto D."/>
            <person name="Vollmers J."/>
            <person name="Rivas-Marin E."/>
            <person name="Kohn T."/>
            <person name="Peeters S.H."/>
            <person name="Heuer A."/>
            <person name="Rast P."/>
            <person name="Oberbeckmann S."/>
            <person name="Bunk B."/>
            <person name="Jeske O."/>
            <person name="Meyerdierks A."/>
            <person name="Storesund J.E."/>
            <person name="Kallscheuer N."/>
            <person name="Luecker S."/>
            <person name="Lage O.M."/>
            <person name="Pohl T."/>
            <person name="Merkel B.J."/>
            <person name="Hornburger P."/>
            <person name="Mueller R.-W."/>
            <person name="Bruemmer F."/>
            <person name="Labrenz M."/>
            <person name="Spormann A.M."/>
            <person name="Op Den Camp H."/>
            <person name="Overmann J."/>
            <person name="Amann R."/>
            <person name="Jetten M.S.M."/>
            <person name="Mascher T."/>
            <person name="Medema M.H."/>
            <person name="Devos D.P."/>
            <person name="Kaster A.-K."/>
            <person name="Ovreas L."/>
            <person name="Rohde M."/>
            <person name="Galperin M.Y."/>
            <person name="Jogler C."/>
        </authorList>
    </citation>
    <scope>NUCLEOTIDE SEQUENCE [LARGE SCALE GENOMIC DNA]</scope>
    <source>
        <strain evidence="12 13">Pla111</strain>
    </source>
</reference>
<comment type="catalytic activity">
    <reaction evidence="9">
        <text>ATP + H2O = ADP + phosphate + H(+)</text>
        <dbReference type="Rhea" id="RHEA:13065"/>
        <dbReference type="ChEBI" id="CHEBI:15377"/>
        <dbReference type="ChEBI" id="CHEBI:15378"/>
        <dbReference type="ChEBI" id="CHEBI:30616"/>
        <dbReference type="ChEBI" id="CHEBI:43474"/>
        <dbReference type="ChEBI" id="CHEBI:456216"/>
    </reaction>
</comment>
<dbReference type="GO" id="GO:0009378">
    <property type="term" value="F:four-way junction helicase activity"/>
    <property type="evidence" value="ECO:0007669"/>
    <property type="project" value="InterPro"/>
</dbReference>
<dbReference type="CDD" id="cd00009">
    <property type="entry name" value="AAA"/>
    <property type="match status" value="1"/>
</dbReference>
<dbReference type="GO" id="GO:0048476">
    <property type="term" value="C:Holliday junction resolvase complex"/>
    <property type="evidence" value="ECO:0007669"/>
    <property type="project" value="UniProtKB-UniRule"/>
</dbReference>
<proteinExistence type="inferred from homology"/>
<dbReference type="GO" id="GO:0006310">
    <property type="term" value="P:DNA recombination"/>
    <property type="evidence" value="ECO:0007669"/>
    <property type="project" value="UniProtKB-UniRule"/>
</dbReference>
<dbReference type="SMART" id="SM00382">
    <property type="entry name" value="AAA"/>
    <property type="match status" value="1"/>
</dbReference>
<dbReference type="HAMAP" id="MF_00016">
    <property type="entry name" value="DNA_HJ_migration_RuvB"/>
    <property type="match status" value="1"/>
</dbReference>
<evidence type="ECO:0000313" key="12">
    <source>
        <dbReference type="EMBL" id="TWT48377.1"/>
    </source>
</evidence>
<dbReference type="Gene3D" id="3.40.50.300">
    <property type="entry name" value="P-loop containing nucleotide triphosphate hydrolases"/>
    <property type="match status" value="1"/>
</dbReference>
<dbReference type="Gene3D" id="1.10.8.60">
    <property type="match status" value="1"/>
</dbReference>
<feature type="domain" description="AAA+ ATPase" evidence="11">
    <location>
        <begin position="73"/>
        <end position="204"/>
    </location>
</feature>
<evidence type="ECO:0000256" key="3">
    <source>
        <dbReference type="ARBA" id="ARBA00022763"/>
    </source>
</evidence>
<protein>
    <recommendedName>
        <fullName evidence="9">Holliday junction branch migration complex subunit RuvB</fullName>
        <ecNumber evidence="9">3.6.4.-</ecNumber>
    </recommendedName>
</protein>
<feature type="binding site" evidence="9">
    <location>
        <position position="203"/>
    </location>
    <ligand>
        <name>ATP</name>
        <dbReference type="ChEBI" id="CHEBI:30616"/>
    </ligand>
</feature>
<evidence type="ECO:0000259" key="11">
    <source>
        <dbReference type="SMART" id="SM00382"/>
    </source>
</evidence>
<comment type="domain">
    <text evidence="9">Has 3 domains, the large (RuvB-L) and small ATPase (RuvB-S) domains and the C-terminal head (RuvB-H) domain. The head domain binds DNA, while the ATPase domains jointly bind ATP, ADP or are empty depending on the state of the subunit in the translocation cycle. During a single DNA translocation step the structure of each domain remains the same, but their relative positions change.</text>
</comment>
<dbReference type="PANTHER" id="PTHR42848">
    <property type="match status" value="1"/>
</dbReference>
<comment type="subunit">
    <text evidence="9">Homohexamer. Forms an RuvA(8)-RuvB(12)-Holliday junction (HJ) complex. HJ DNA is sandwiched between 2 RuvA tetramers; dsDNA enters through RuvA and exits via RuvB. An RuvB hexamer assembles on each DNA strand where it exits the tetramer. Each RuvB hexamer is contacted by two RuvA subunits (via domain III) on 2 adjacent RuvB subunits; this complex drives branch migration. In the full resolvosome a probable DNA-RuvA(4)-RuvB(12)-RuvC(2) complex forms which resolves the HJ.</text>
</comment>
<dbReference type="Pfam" id="PF05491">
    <property type="entry name" value="WHD_RuvB"/>
    <property type="match status" value="1"/>
</dbReference>
<comment type="caution">
    <text evidence="9">Lacks conserved residue(s) required for the propagation of feature annotation.</text>
</comment>
<dbReference type="RefSeq" id="WP_146570407.1">
    <property type="nucleotide sequence ID" value="NZ_SJPH01000001.1"/>
</dbReference>
<dbReference type="SUPFAM" id="SSF52540">
    <property type="entry name" value="P-loop containing nucleoside triphosphate hydrolases"/>
    <property type="match status" value="1"/>
</dbReference>
<dbReference type="EMBL" id="SJPH01000001">
    <property type="protein sequence ID" value="TWT48377.1"/>
    <property type="molecule type" value="Genomic_DNA"/>
</dbReference>
<evidence type="ECO:0000256" key="8">
    <source>
        <dbReference type="ARBA" id="ARBA00023204"/>
    </source>
</evidence>
<comment type="function">
    <text evidence="9">The RuvA-RuvB-RuvC complex processes Holliday junction (HJ) DNA during genetic recombination and DNA repair, while the RuvA-RuvB complex plays an important role in the rescue of blocked DNA replication forks via replication fork reversal (RFR). RuvA specifically binds to HJ cruciform DNA, conferring on it an open structure. The RuvB hexamer acts as an ATP-dependent pump, pulling dsDNA into and through the RuvAB complex. RuvB forms 2 homohexamers on either side of HJ DNA bound by 1 or 2 RuvA tetramers; 4 subunits per hexamer contact DNA at a time. Coordinated motions by a converter formed by DNA-disengaged RuvB subunits stimulates ATP hydrolysis and nucleotide exchange. Immobilization of the converter enables RuvB to convert the ATP-contained energy into a lever motion, pulling 2 nucleotides of DNA out of the RuvA tetramer per ATP hydrolyzed, thus driving DNA branch migration. The RuvB motors rotate together with the DNA substrate, which together with the progressing nucleotide cycle form the mechanistic basis for DNA recombination by continuous HJ branch migration. Branch migration allows RuvC to scan DNA until it finds its consensus sequence, where it cleaves and resolves cruciform DNA.</text>
</comment>
<name>A0A5C5WD10_9BACT</name>
<feature type="binding site" evidence="9">
    <location>
        <position position="89"/>
    </location>
    <ligand>
        <name>ATP</name>
        <dbReference type="ChEBI" id="CHEBI:30616"/>
    </ligand>
</feature>
<keyword evidence="1 9" id="KW-0963">Cytoplasm</keyword>
<dbReference type="PANTHER" id="PTHR42848:SF1">
    <property type="entry name" value="HOLLIDAY JUNCTION BRANCH MIGRATION COMPLEX SUBUNIT RUVB"/>
    <property type="match status" value="1"/>
</dbReference>
<dbReference type="InterPro" id="IPR003593">
    <property type="entry name" value="AAA+_ATPase"/>
</dbReference>
<dbReference type="InterPro" id="IPR036390">
    <property type="entry name" value="WH_DNA-bd_sf"/>
</dbReference>
<dbReference type="Gene3D" id="1.10.10.10">
    <property type="entry name" value="Winged helix-like DNA-binding domain superfamily/Winged helix DNA-binding domain"/>
    <property type="match status" value="1"/>
</dbReference>
<keyword evidence="6 9" id="KW-0238">DNA-binding</keyword>
<sequence>MPRETILSGDDGAHENDPQTGSDVAGQRRNPQTDLGEEDYALRPRTLADMVGQREVYERIKIAVDAALMRSEPLGHVLLDGPPGLGKTTFATCIPRDLGVPLQIASGAALAAPKDLLPYLTNAEEGSVLFIDEIHRLPKAVEEFMYPAMEDFRIDITLGEGLSARTVNMNLRPFTMIGATTRSGLLSAPLRDRFPIREHLDFYSSDELQEIVRRNATKLRLPIDDDAAAKIACTSRGTPRIVNNRLRWVRDYATSRASGTATLPVTIEALKMLGVDDRGLDPQDRKYLTTLMRVFDGGPAGIEAIAHTINAALDTLTDEVEPFLLRSELVVRTPRGRKLTPLGYKHLGAPPPDKNPEEDDRQSALF</sequence>
<dbReference type="SUPFAM" id="SSF46785">
    <property type="entry name" value="Winged helix' DNA-binding domain"/>
    <property type="match status" value="1"/>
</dbReference>
<dbReference type="InterPro" id="IPR004605">
    <property type="entry name" value="DNA_helicase_Holl-junc_RuvB"/>
</dbReference>
<feature type="region of interest" description="Head domain (RuvB-H)" evidence="9">
    <location>
        <begin position="277"/>
        <end position="366"/>
    </location>
</feature>
<evidence type="ECO:0000256" key="5">
    <source>
        <dbReference type="ARBA" id="ARBA00022840"/>
    </source>
</evidence>
<dbReference type="Pfam" id="PF17864">
    <property type="entry name" value="AAA_lid_4"/>
    <property type="match status" value="1"/>
</dbReference>
<keyword evidence="13" id="KW-1185">Reference proteome</keyword>
<feature type="binding site" evidence="9">
    <location>
        <position position="88"/>
    </location>
    <ligand>
        <name>Mg(2+)</name>
        <dbReference type="ChEBI" id="CHEBI:18420"/>
    </ligand>
</feature>
<feature type="binding site" evidence="9">
    <location>
        <position position="42"/>
    </location>
    <ligand>
        <name>ATP</name>
        <dbReference type="ChEBI" id="CHEBI:30616"/>
    </ligand>
</feature>
<dbReference type="GO" id="GO:0006281">
    <property type="term" value="P:DNA repair"/>
    <property type="evidence" value="ECO:0007669"/>
    <property type="project" value="UniProtKB-UniRule"/>
</dbReference>
<dbReference type="GO" id="GO:0005737">
    <property type="term" value="C:cytoplasm"/>
    <property type="evidence" value="ECO:0007669"/>
    <property type="project" value="UniProtKB-SubCell"/>
</dbReference>
<keyword evidence="4 9" id="KW-0378">Hydrolase</keyword>
<feature type="region of interest" description="Small ATPAse domain (RuvB-S)" evidence="9">
    <location>
        <begin position="204"/>
        <end position="274"/>
    </location>
</feature>
<feature type="binding site" evidence="9">
    <location>
        <position position="193"/>
    </location>
    <ligand>
        <name>ATP</name>
        <dbReference type="ChEBI" id="CHEBI:30616"/>
    </ligand>
</feature>
<evidence type="ECO:0000256" key="4">
    <source>
        <dbReference type="ARBA" id="ARBA00022801"/>
    </source>
</evidence>
<dbReference type="OrthoDB" id="9804478at2"/>
<feature type="region of interest" description="Disordered" evidence="10">
    <location>
        <begin position="341"/>
        <end position="366"/>
    </location>
</feature>
<evidence type="ECO:0000256" key="10">
    <source>
        <dbReference type="SAM" id="MobiDB-lite"/>
    </source>
</evidence>
<comment type="caution">
    <text evidence="12">The sequence shown here is derived from an EMBL/GenBank/DDBJ whole genome shotgun (WGS) entry which is preliminary data.</text>
</comment>
<feature type="binding site" evidence="9">
    <location>
        <position position="332"/>
    </location>
    <ligand>
        <name>DNA</name>
        <dbReference type="ChEBI" id="CHEBI:16991"/>
    </ligand>
</feature>
<comment type="subcellular location">
    <subcellularLocation>
        <location evidence="9">Cytoplasm</location>
    </subcellularLocation>
</comment>
<accession>A0A5C5WD10</accession>
<dbReference type="InterPro" id="IPR008824">
    <property type="entry name" value="RuvB-like_N"/>
</dbReference>
<dbReference type="InterPro" id="IPR008823">
    <property type="entry name" value="RuvB_wg_C"/>
</dbReference>
<dbReference type="InterPro" id="IPR041445">
    <property type="entry name" value="AAA_lid_4"/>
</dbReference>
<dbReference type="InterPro" id="IPR036388">
    <property type="entry name" value="WH-like_DNA-bd_sf"/>
</dbReference>
<dbReference type="Proteomes" id="UP000318995">
    <property type="component" value="Unassembled WGS sequence"/>
</dbReference>
<keyword evidence="7 9" id="KW-0233">DNA recombination</keyword>
<feature type="binding site" evidence="9">
    <location>
        <position position="88"/>
    </location>
    <ligand>
        <name>ATP</name>
        <dbReference type="ChEBI" id="CHEBI:30616"/>
    </ligand>
</feature>
<comment type="similarity">
    <text evidence="9">Belongs to the RuvB family.</text>
</comment>
<dbReference type="InterPro" id="IPR027417">
    <property type="entry name" value="P-loop_NTPase"/>
</dbReference>
<evidence type="ECO:0000256" key="2">
    <source>
        <dbReference type="ARBA" id="ARBA00022741"/>
    </source>
</evidence>
<keyword evidence="3 9" id="KW-0227">DNA damage</keyword>
<dbReference type="GO" id="GO:0016887">
    <property type="term" value="F:ATP hydrolysis activity"/>
    <property type="evidence" value="ECO:0007669"/>
    <property type="project" value="RHEA"/>
</dbReference>
<dbReference type="Pfam" id="PF05496">
    <property type="entry name" value="RuvB_N"/>
    <property type="match status" value="1"/>
</dbReference>
<keyword evidence="8 9" id="KW-0234">DNA repair</keyword>
<feature type="binding site" evidence="9">
    <location>
        <position position="87"/>
    </location>
    <ligand>
        <name>ATP</name>
        <dbReference type="ChEBI" id="CHEBI:30616"/>
    </ligand>
</feature>
<evidence type="ECO:0000256" key="9">
    <source>
        <dbReference type="HAMAP-Rule" id="MF_00016"/>
    </source>
</evidence>
<feature type="binding site" evidence="9">
    <location>
        <position position="337"/>
    </location>
    <ligand>
        <name>DNA</name>
        <dbReference type="ChEBI" id="CHEBI:16991"/>
    </ligand>
</feature>
<feature type="binding site" evidence="9">
    <location>
        <begin position="150"/>
        <end position="152"/>
    </location>
    <ligand>
        <name>ATP</name>
        <dbReference type="ChEBI" id="CHEBI:30616"/>
    </ligand>
</feature>
<dbReference type="NCBIfam" id="NF000868">
    <property type="entry name" value="PRK00080.1"/>
    <property type="match status" value="1"/>
</dbReference>
<keyword evidence="12" id="KW-0347">Helicase</keyword>
<dbReference type="GO" id="GO:0005524">
    <property type="term" value="F:ATP binding"/>
    <property type="evidence" value="ECO:0007669"/>
    <property type="project" value="UniProtKB-UniRule"/>
</dbReference>
<dbReference type="AlphaFoldDB" id="A0A5C5WD10"/>
<feature type="binding site" evidence="9">
    <location>
        <position position="84"/>
    </location>
    <ligand>
        <name>ATP</name>
        <dbReference type="ChEBI" id="CHEBI:30616"/>
    </ligand>
</feature>
<keyword evidence="2 9" id="KW-0547">Nucleotide-binding</keyword>
<evidence type="ECO:0000256" key="6">
    <source>
        <dbReference type="ARBA" id="ARBA00023125"/>
    </source>
</evidence>
<organism evidence="12 13">
    <name type="scientific">Botrimarina hoheduenensis</name>
    <dbReference type="NCBI Taxonomy" id="2528000"/>
    <lineage>
        <taxon>Bacteria</taxon>
        <taxon>Pseudomonadati</taxon>
        <taxon>Planctomycetota</taxon>
        <taxon>Planctomycetia</taxon>
        <taxon>Pirellulales</taxon>
        <taxon>Lacipirellulaceae</taxon>
        <taxon>Botrimarina</taxon>
    </lineage>
</organism>
<gene>
    <name evidence="9 12" type="primary">ruvB</name>
    <name evidence="12" type="ORF">Pla111_01400</name>
</gene>
<dbReference type="EC" id="3.6.4.-" evidence="9"/>
<feature type="binding site" evidence="9">
    <location>
        <position position="43"/>
    </location>
    <ligand>
        <name>ATP</name>
        <dbReference type="ChEBI" id="CHEBI:30616"/>
    </ligand>
</feature>
<dbReference type="NCBIfam" id="TIGR00635">
    <property type="entry name" value="ruvB"/>
    <property type="match status" value="1"/>
</dbReference>
<feature type="binding site" evidence="9">
    <location>
        <position position="240"/>
    </location>
    <ligand>
        <name>ATP</name>
        <dbReference type="ChEBI" id="CHEBI:30616"/>
    </ligand>
</feature>